<proteinExistence type="predicted"/>
<dbReference type="OrthoDB" id="73168at2759"/>
<keyword evidence="2" id="KW-1133">Transmembrane helix</keyword>
<name>X6NX10_RETFI</name>
<dbReference type="AlphaFoldDB" id="X6NX10"/>
<reference evidence="3 4" key="1">
    <citation type="journal article" date="2013" name="Curr. Biol.">
        <title>The Genome of the Foraminiferan Reticulomyxa filosa.</title>
        <authorList>
            <person name="Glockner G."/>
            <person name="Hulsmann N."/>
            <person name="Schleicher M."/>
            <person name="Noegel A.A."/>
            <person name="Eichinger L."/>
            <person name="Gallinger C."/>
            <person name="Pawlowski J."/>
            <person name="Sierra R."/>
            <person name="Euteneuer U."/>
            <person name="Pillet L."/>
            <person name="Moustafa A."/>
            <person name="Platzer M."/>
            <person name="Groth M."/>
            <person name="Szafranski K."/>
            <person name="Schliwa M."/>
        </authorList>
    </citation>
    <scope>NUCLEOTIDE SEQUENCE [LARGE SCALE GENOMIC DNA]</scope>
</reference>
<dbReference type="EMBL" id="ASPP01005505">
    <property type="protein sequence ID" value="ETO30388.1"/>
    <property type="molecule type" value="Genomic_DNA"/>
</dbReference>
<keyword evidence="4" id="KW-1185">Reference proteome</keyword>
<organism evidence="3 4">
    <name type="scientific">Reticulomyxa filosa</name>
    <dbReference type="NCBI Taxonomy" id="46433"/>
    <lineage>
        <taxon>Eukaryota</taxon>
        <taxon>Sar</taxon>
        <taxon>Rhizaria</taxon>
        <taxon>Retaria</taxon>
        <taxon>Foraminifera</taxon>
        <taxon>Monothalamids</taxon>
        <taxon>Reticulomyxidae</taxon>
        <taxon>Reticulomyxa</taxon>
    </lineage>
</organism>
<dbReference type="GO" id="GO:0031207">
    <property type="term" value="C:Sec62/Sec63 complex"/>
    <property type="evidence" value="ECO:0007669"/>
    <property type="project" value="InterPro"/>
</dbReference>
<accession>X6NX10</accession>
<dbReference type="Proteomes" id="UP000023152">
    <property type="component" value="Unassembled WGS sequence"/>
</dbReference>
<evidence type="ECO:0000313" key="4">
    <source>
        <dbReference type="Proteomes" id="UP000023152"/>
    </source>
</evidence>
<dbReference type="Pfam" id="PF09802">
    <property type="entry name" value="Sec66"/>
    <property type="match status" value="1"/>
</dbReference>
<feature type="region of interest" description="Disordered" evidence="1">
    <location>
        <begin position="277"/>
        <end position="303"/>
    </location>
</feature>
<keyword evidence="2" id="KW-0812">Transmembrane</keyword>
<keyword evidence="2" id="KW-0472">Membrane</keyword>
<gene>
    <name evidence="3" type="ORF">RFI_06734</name>
</gene>
<evidence type="ECO:0000256" key="2">
    <source>
        <dbReference type="SAM" id="Phobius"/>
    </source>
</evidence>
<evidence type="ECO:0000313" key="3">
    <source>
        <dbReference type="EMBL" id="ETO30388.1"/>
    </source>
</evidence>
<dbReference type="GO" id="GO:0031204">
    <property type="term" value="P:post-translational protein targeting to membrane, translocation"/>
    <property type="evidence" value="ECO:0007669"/>
    <property type="project" value="InterPro"/>
</dbReference>
<comment type="caution">
    <text evidence="3">The sequence shown here is derived from an EMBL/GenBank/DDBJ whole genome shotgun (WGS) entry which is preliminary data.</text>
</comment>
<protein>
    <submittedName>
        <fullName evidence="3">Uncharacterized protein</fullName>
    </submittedName>
</protein>
<dbReference type="InterPro" id="IPR018624">
    <property type="entry name" value="Sec66"/>
</dbReference>
<feature type="compositionally biased region" description="Polar residues" evidence="1">
    <location>
        <begin position="281"/>
        <end position="297"/>
    </location>
</feature>
<feature type="transmembrane region" description="Helical" evidence="2">
    <location>
        <begin position="65"/>
        <end position="87"/>
    </location>
</feature>
<sequence>MSQKTQPPDAADEEIFREVREEIAREEAEQEKQKQEMMANGTFLKPNETIQNGTMNGQLTTFQEAIVTTGSEVSVILLVVLAILFVIQAIRKAYNHIITQRELEKVDSVLDDGIPVNAEAFTPISDLDPRSYPVYNTNLVEKEEYLKNVAENAPITTLKEILLKRAIVCIDRVTTIQRDEQGIRKNWSMDMLPRDVWDDFNAAQMTIREEINDVLKENAEKSFQWGKYGNDIFARAKEVFGEHVNRKKMEWSQKMRQQGLVPPGQMPMPMSMPMDPIINTAPHSDTLPNGQPSQAPNSKEFGV</sequence>
<evidence type="ECO:0000256" key="1">
    <source>
        <dbReference type="SAM" id="MobiDB-lite"/>
    </source>
</evidence>